<dbReference type="EnsemblPlants" id="KQK87674">
    <property type="protein sequence ID" value="KQK87674"/>
    <property type="gene ID" value="SETIT_040815mg"/>
</dbReference>
<sequence length="48" mass="5137">MEEPQQNICARHGNDWVGMAARGGGPIGGVVTSDGVQVHLLRSYIPYV</sequence>
<proteinExistence type="predicted"/>
<keyword evidence="2" id="KW-1185">Reference proteome</keyword>
<evidence type="ECO:0000313" key="1">
    <source>
        <dbReference type="EnsemblPlants" id="KQK87674"/>
    </source>
</evidence>
<dbReference type="EMBL" id="AGNK02005430">
    <property type="status" value="NOT_ANNOTATED_CDS"/>
    <property type="molecule type" value="Genomic_DNA"/>
</dbReference>
<dbReference type="AlphaFoldDB" id="K4APG7"/>
<reference evidence="1" key="2">
    <citation type="submission" date="2018-08" db="UniProtKB">
        <authorList>
            <consortium name="EnsemblPlants"/>
        </authorList>
    </citation>
    <scope>IDENTIFICATION</scope>
    <source>
        <strain evidence="1">Yugu1</strain>
    </source>
</reference>
<evidence type="ECO:0000313" key="2">
    <source>
        <dbReference type="Proteomes" id="UP000004995"/>
    </source>
</evidence>
<dbReference type="Gramene" id="KQK87674">
    <property type="protein sequence ID" value="KQK87674"/>
    <property type="gene ID" value="SETIT_040815mg"/>
</dbReference>
<dbReference type="InParanoid" id="K4APG7"/>
<reference evidence="2" key="1">
    <citation type="journal article" date="2012" name="Nat. Biotechnol.">
        <title>Reference genome sequence of the model plant Setaria.</title>
        <authorList>
            <person name="Bennetzen J.L."/>
            <person name="Schmutz J."/>
            <person name="Wang H."/>
            <person name="Percifield R."/>
            <person name="Hawkins J."/>
            <person name="Pontaroli A.C."/>
            <person name="Estep M."/>
            <person name="Feng L."/>
            <person name="Vaughn J.N."/>
            <person name="Grimwood J."/>
            <person name="Jenkins J."/>
            <person name="Barry K."/>
            <person name="Lindquist E."/>
            <person name="Hellsten U."/>
            <person name="Deshpande S."/>
            <person name="Wang X."/>
            <person name="Wu X."/>
            <person name="Mitros T."/>
            <person name="Triplett J."/>
            <person name="Yang X."/>
            <person name="Ye C.Y."/>
            <person name="Mauro-Herrera M."/>
            <person name="Wang L."/>
            <person name="Li P."/>
            <person name="Sharma M."/>
            <person name="Sharma R."/>
            <person name="Ronald P.C."/>
            <person name="Panaud O."/>
            <person name="Kellogg E.A."/>
            <person name="Brutnell T.P."/>
            <person name="Doust A.N."/>
            <person name="Tuskan G.A."/>
            <person name="Rokhsar D."/>
            <person name="Devos K.M."/>
        </authorList>
    </citation>
    <scope>NUCLEOTIDE SEQUENCE [LARGE SCALE GENOMIC DNA]</scope>
    <source>
        <strain evidence="2">cv. Yugu1</strain>
    </source>
</reference>
<dbReference type="HOGENOM" id="CLU_3160951_0_0_1"/>
<name>K4APG7_SETIT</name>
<protein>
    <submittedName>
        <fullName evidence="1">Uncharacterized protein</fullName>
    </submittedName>
</protein>
<dbReference type="Proteomes" id="UP000004995">
    <property type="component" value="Unassembled WGS sequence"/>
</dbReference>
<accession>K4APG7</accession>
<organism evidence="1 2">
    <name type="scientific">Setaria italica</name>
    <name type="common">Foxtail millet</name>
    <name type="synonym">Panicum italicum</name>
    <dbReference type="NCBI Taxonomy" id="4555"/>
    <lineage>
        <taxon>Eukaryota</taxon>
        <taxon>Viridiplantae</taxon>
        <taxon>Streptophyta</taxon>
        <taxon>Embryophyta</taxon>
        <taxon>Tracheophyta</taxon>
        <taxon>Spermatophyta</taxon>
        <taxon>Magnoliopsida</taxon>
        <taxon>Liliopsida</taxon>
        <taxon>Poales</taxon>
        <taxon>Poaceae</taxon>
        <taxon>PACMAD clade</taxon>
        <taxon>Panicoideae</taxon>
        <taxon>Panicodae</taxon>
        <taxon>Paniceae</taxon>
        <taxon>Cenchrinae</taxon>
        <taxon>Setaria</taxon>
    </lineage>
</organism>